<dbReference type="EMBL" id="SRPW01001426">
    <property type="protein sequence ID" value="KAG6001425.1"/>
    <property type="molecule type" value="Genomic_DNA"/>
</dbReference>
<gene>
    <name evidence="1" type="ORF">E4U43_001323</name>
</gene>
<dbReference type="OrthoDB" id="5326346at2759"/>
<dbReference type="Proteomes" id="UP000748025">
    <property type="component" value="Unassembled WGS sequence"/>
</dbReference>
<proteinExistence type="predicted"/>
<comment type="caution">
    <text evidence="1">The sequence shown here is derived from an EMBL/GenBank/DDBJ whole genome shotgun (WGS) entry which is preliminary data.</text>
</comment>
<sequence>MSNESLFRAMDRIGIAELPITPPYGNVSVQEIRETLKTLQTPLWFKFHQYTFNTFPSRCNIHLKLQPAIKAICNRSLKGLRLEDYLPRWSGKRR</sequence>
<evidence type="ECO:0000313" key="1">
    <source>
        <dbReference type="EMBL" id="KAG6001425.1"/>
    </source>
</evidence>
<name>A0A9P7N7X3_9HYPO</name>
<organism evidence="1 2">
    <name type="scientific">Claviceps pusilla</name>
    <dbReference type="NCBI Taxonomy" id="123648"/>
    <lineage>
        <taxon>Eukaryota</taxon>
        <taxon>Fungi</taxon>
        <taxon>Dikarya</taxon>
        <taxon>Ascomycota</taxon>
        <taxon>Pezizomycotina</taxon>
        <taxon>Sordariomycetes</taxon>
        <taxon>Hypocreomycetidae</taxon>
        <taxon>Hypocreales</taxon>
        <taxon>Clavicipitaceae</taxon>
        <taxon>Claviceps</taxon>
    </lineage>
</organism>
<evidence type="ECO:0000313" key="2">
    <source>
        <dbReference type="Proteomes" id="UP000748025"/>
    </source>
</evidence>
<reference evidence="1" key="1">
    <citation type="journal article" date="2020" name="bioRxiv">
        <title>Whole genome comparisons of ergot fungi reveals the divergence and evolution of species within the genus Claviceps are the result of varying mechanisms driving genome evolution and host range expansion.</title>
        <authorList>
            <person name="Wyka S.A."/>
            <person name="Mondo S.J."/>
            <person name="Liu M."/>
            <person name="Dettman J."/>
            <person name="Nalam V."/>
            <person name="Broders K.D."/>
        </authorList>
    </citation>
    <scope>NUCLEOTIDE SEQUENCE</scope>
    <source>
        <strain evidence="1">CCC 602</strain>
    </source>
</reference>
<protein>
    <submittedName>
        <fullName evidence="1">Uncharacterized protein</fullName>
    </submittedName>
</protein>
<dbReference type="AlphaFoldDB" id="A0A9P7N7X3"/>
<keyword evidence="2" id="KW-1185">Reference proteome</keyword>
<accession>A0A9P7N7X3</accession>